<keyword evidence="4" id="KW-0547">Nucleotide-binding</keyword>
<dbReference type="OrthoDB" id="9806954at2"/>
<dbReference type="InterPro" id="IPR027417">
    <property type="entry name" value="P-loop_NTPase"/>
</dbReference>
<dbReference type="PANTHER" id="PTHR11059:SF0">
    <property type="entry name" value="DNA REPAIR PROTEIN RECN"/>
    <property type="match status" value="1"/>
</dbReference>
<sequence length="557" mass="58408">MLTTLRLTAFGVVDGAELDLGPGLTALTGETGAGKTMIVSGLGHLLGARADAGIVRRGADKAVVEGRWEVPPGLAARITELGGTVEDGEVVTLRQVAASGRSRAVVGGAGVPVSALADLLSEVATIHGQSGQMRLSTPERQRELLDTLAAPPELPRYQANFAERRIAAAELSQLESESQARAREVDMLRFGLDEIEAVAPHPGEDDALSGEQARLMDLDELRRLAGGAHEALSGDEADYDAPSVVSLTGATRKLLTDLADRDADARDLASRATELGMFATDLAADVAGYLDDLVADPLRLEAVGLRRQQLAGLTRKYGASIDEVLAWAEQSAARLNTLDGSDVRIVLLRDRIRELDAALESDAAAISTARHRAAGVLAEAVKHELAALAMPNAELRFDVTAAPLGPNGADRIELMFSANPGSDPAPLGKVASGGELSRVRLALEVVLAEGASSHTFVFDEVDAGVGGAVGIEIGRRLQRLARRSQVIVVTHLAQVAAFADAHFVVAKANDGQVTTSGVRRLDDAERAGELARMMGGDPDSRIGVEHAAELLTQARGR</sequence>
<evidence type="ECO:0000256" key="2">
    <source>
        <dbReference type="ARBA" id="ARBA00009441"/>
    </source>
</evidence>
<dbReference type="PANTHER" id="PTHR11059">
    <property type="entry name" value="DNA REPAIR PROTEIN RECN"/>
    <property type="match status" value="1"/>
</dbReference>
<evidence type="ECO:0000256" key="5">
    <source>
        <dbReference type="ARBA" id="ARBA00022763"/>
    </source>
</evidence>
<evidence type="ECO:0000256" key="6">
    <source>
        <dbReference type="ARBA" id="ARBA00022840"/>
    </source>
</evidence>
<evidence type="ECO:0000256" key="8">
    <source>
        <dbReference type="ARBA" id="ARBA00033408"/>
    </source>
</evidence>
<keyword evidence="12" id="KW-1185">Reference proteome</keyword>
<dbReference type="GO" id="GO:0006281">
    <property type="term" value="P:DNA repair"/>
    <property type="evidence" value="ECO:0007669"/>
    <property type="project" value="UniProtKB-KW"/>
</dbReference>
<dbReference type="InterPro" id="IPR003395">
    <property type="entry name" value="RecF/RecN/SMC_N"/>
</dbReference>
<feature type="domain" description="RecF/RecN/SMC N-terminal" evidence="10">
    <location>
        <begin position="2"/>
        <end position="511"/>
    </location>
</feature>
<evidence type="ECO:0000256" key="1">
    <source>
        <dbReference type="ARBA" id="ARBA00003618"/>
    </source>
</evidence>
<dbReference type="FunFam" id="3.40.50.300:FF:000356">
    <property type="entry name" value="DNA repair protein RecN"/>
    <property type="match status" value="1"/>
</dbReference>
<name>A0A1M6LJA5_9ACTN</name>
<dbReference type="PIRSF" id="PIRSF003128">
    <property type="entry name" value="RecN"/>
    <property type="match status" value="1"/>
</dbReference>
<evidence type="ECO:0000259" key="10">
    <source>
        <dbReference type="Pfam" id="PF02463"/>
    </source>
</evidence>
<dbReference type="GO" id="GO:0006310">
    <property type="term" value="P:DNA recombination"/>
    <property type="evidence" value="ECO:0007669"/>
    <property type="project" value="InterPro"/>
</dbReference>
<dbReference type="GO" id="GO:0043590">
    <property type="term" value="C:bacterial nucleoid"/>
    <property type="evidence" value="ECO:0007669"/>
    <property type="project" value="TreeGrafter"/>
</dbReference>
<accession>A0A1M6LJA5</accession>
<dbReference type="GO" id="GO:0005524">
    <property type="term" value="F:ATP binding"/>
    <property type="evidence" value="ECO:0007669"/>
    <property type="project" value="UniProtKB-KW"/>
</dbReference>
<proteinExistence type="inferred from homology"/>
<evidence type="ECO:0000256" key="9">
    <source>
        <dbReference type="PIRNR" id="PIRNR003128"/>
    </source>
</evidence>
<protein>
    <recommendedName>
        <fullName evidence="3 9">DNA repair protein RecN</fullName>
    </recommendedName>
    <alternativeName>
        <fullName evidence="8 9">Recombination protein N</fullName>
    </alternativeName>
</protein>
<dbReference type="InterPro" id="IPR004604">
    <property type="entry name" value="DNA_recomb/repair_RecN"/>
</dbReference>
<dbReference type="STRING" id="1123357.SAMN02745244_03087"/>
<gene>
    <name evidence="11" type="ORF">SAMN02745244_03087</name>
</gene>
<dbReference type="NCBIfam" id="TIGR00634">
    <property type="entry name" value="recN"/>
    <property type="match status" value="1"/>
</dbReference>
<comment type="similarity">
    <text evidence="2 9">Belongs to the RecN family.</text>
</comment>
<organism evidence="11 12">
    <name type="scientific">Tessaracoccus bendigoensis DSM 12906</name>
    <dbReference type="NCBI Taxonomy" id="1123357"/>
    <lineage>
        <taxon>Bacteria</taxon>
        <taxon>Bacillati</taxon>
        <taxon>Actinomycetota</taxon>
        <taxon>Actinomycetes</taxon>
        <taxon>Propionibacteriales</taxon>
        <taxon>Propionibacteriaceae</taxon>
        <taxon>Tessaracoccus</taxon>
    </lineage>
</organism>
<dbReference type="GO" id="GO:0009432">
    <property type="term" value="P:SOS response"/>
    <property type="evidence" value="ECO:0007669"/>
    <property type="project" value="TreeGrafter"/>
</dbReference>
<evidence type="ECO:0000256" key="4">
    <source>
        <dbReference type="ARBA" id="ARBA00022741"/>
    </source>
</evidence>
<evidence type="ECO:0000256" key="3">
    <source>
        <dbReference type="ARBA" id="ARBA00021315"/>
    </source>
</evidence>
<dbReference type="Proteomes" id="UP000184512">
    <property type="component" value="Unassembled WGS sequence"/>
</dbReference>
<keyword evidence="7 9" id="KW-0234">DNA repair</keyword>
<dbReference type="CDD" id="cd03241">
    <property type="entry name" value="ABC_RecN"/>
    <property type="match status" value="1"/>
</dbReference>
<dbReference type="Pfam" id="PF02463">
    <property type="entry name" value="SMC_N"/>
    <property type="match status" value="1"/>
</dbReference>
<dbReference type="SUPFAM" id="SSF52540">
    <property type="entry name" value="P-loop containing nucleoside triphosphate hydrolases"/>
    <property type="match status" value="1"/>
</dbReference>
<comment type="function">
    <text evidence="1 9">May be involved in recombinational repair of damaged DNA.</text>
</comment>
<reference evidence="11 12" key="1">
    <citation type="submission" date="2016-11" db="EMBL/GenBank/DDBJ databases">
        <authorList>
            <person name="Jaros S."/>
            <person name="Januszkiewicz K."/>
            <person name="Wedrychowicz H."/>
        </authorList>
    </citation>
    <scope>NUCLEOTIDE SEQUENCE [LARGE SCALE GENOMIC DNA]</scope>
    <source>
        <strain evidence="11 12">DSM 12906</strain>
    </source>
</reference>
<evidence type="ECO:0000313" key="11">
    <source>
        <dbReference type="EMBL" id="SHJ71208.1"/>
    </source>
</evidence>
<dbReference type="Gene3D" id="3.40.50.300">
    <property type="entry name" value="P-loop containing nucleotide triphosphate hydrolases"/>
    <property type="match status" value="2"/>
</dbReference>
<keyword evidence="5 9" id="KW-0227">DNA damage</keyword>
<evidence type="ECO:0000313" key="12">
    <source>
        <dbReference type="Proteomes" id="UP000184512"/>
    </source>
</evidence>
<evidence type="ECO:0000256" key="7">
    <source>
        <dbReference type="ARBA" id="ARBA00023204"/>
    </source>
</evidence>
<dbReference type="AlphaFoldDB" id="A0A1M6LJA5"/>
<dbReference type="EMBL" id="FQZG01000072">
    <property type="protein sequence ID" value="SHJ71208.1"/>
    <property type="molecule type" value="Genomic_DNA"/>
</dbReference>
<dbReference type="RefSeq" id="WP_073189933.1">
    <property type="nucleotide sequence ID" value="NZ_FQZG01000072.1"/>
</dbReference>
<keyword evidence="6" id="KW-0067">ATP-binding</keyword>